<dbReference type="AlphaFoldDB" id="U2WRK7"/>
<comment type="similarity">
    <text evidence="11 12">Belongs to the TonB-dependent receptor family.</text>
</comment>
<dbReference type="PANTHER" id="PTHR32552">
    <property type="entry name" value="FERRICHROME IRON RECEPTOR-RELATED"/>
    <property type="match status" value="1"/>
</dbReference>
<dbReference type="Pfam" id="PF00593">
    <property type="entry name" value="TonB_dep_Rec_b-barrel"/>
    <property type="match status" value="1"/>
</dbReference>
<evidence type="ECO:0000256" key="11">
    <source>
        <dbReference type="PROSITE-ProRule" id="PRU01360"/>
    </source>
</evidence>
<evidence type="ECO:0000256" key="12">
    <source>
        <dbReference type="RuleBase" id="RU003357"/>
    </source>
</evidence>
<evidence type="ECO:0000256" key="2">
    <source>
        <dbReference type="ARBA" id="ARBA00022448"/>
    </source>
</evidence>
<dbReference type="OrthoDB" id="9760333at2"/>
<evidence type="ECO:0000256" key="8">
    <source>
        <dbReference type="ARBA" id="ARBA00023077"/>
    </source>
</evidence>
<evidence type="ECO:0000256" key="6">
    <source>
        <dbReference type="ARBA" id="ARBA00023004"/>
    </source>
</evidence>
<dbReference type="InterPro" id="IPR000531">
    <property type="entry name" value="Beta-barrel_TonB"/>
</dbReference>
<proteinExistence type="inferred from homology"/>
<dbReference type="eggNOG" id="COG4773">
    <property type="taxonomic scope" value="Bacteria"/>
</dbReference>
<evidence type="ECO:0000313" key="16">
    <source>
        <dbReference type="EMBL" id="ERL46183.1"/>
    </source>
</evidence>
<evidence type="ECO:0000256" key="5">
    <source>
        <dbReference type="ARBA" id="ARBA00022692"/>
    </source>
</evidence>
<comment type="subcellular location">
    <subcellularLocation>
        <location evidence="1 11">Cell outer membrane</location>
        <topology evidence="1 11">Multi-pass membrane protein</topology>
    </subcellularLocation>
</comment>
<dbReference type="EMBL" id="AWXE01000004">
    <property type="protein sequence ID" value="ERL46183.1"/>
    <property type="molecule type" value="Genomic_DNA"/>
</dbReference>
<feature type="chain" id="PRO_5004635686" evidence="13">
    <location>
        <begin position="30"/>
        <end position="876"/>
    </location>
</feature>
<evidence type="ECO:0000256" key="9">
    <source>
        <dbReference type="ARBA" id="ARBA00023136"/>
    </source>
</evidence>
<dbReference type="InterPro" id="IPR039426">
    <property type="entry name" value="TonB-dep_rcpt-like"/>
</dbReference>
<dbReference type="PANTHER" id="PTHR32552:SF81">
    <property type="entry name" value="TONB-DEPENDENT OUTER MEMBRANE RECEPTOR"/>
    <property type="match status" value="1"/>
</dbReference>
<dbReference type="Gene3D" id="2.40.170.20">
    <property type="entry name" value="TonB-dependent receptor, beta-barrel domain"/>
    <property type="match status" value="2"/>
</dbReference>
<organism evidence="16 17">
    <name type="scientific">Candidatus Micropelagius thuwalensis</name>
    <dbReference type="NCBI Taxonomy" id="1397666"/>
    <lineage>
        <taxon>Bacteria</taxon>
        <taxon>Pseudomonadati</taxon>
        <taxon>Pseudomonadota</taxon>
        <taxon>Alphaproteobacteria</taxon>
        <taxon>PS1 clade</taxon>
        <taxon>Candidatus Micropelagius</taxon>
    </lineage>
</organism>
<accession>U2WRK7</accession>
<dbReference type="STRING" id="1397666.RS24_01176"/>
<keyword evidence="3 11" id="KW-1134">Transmembrane beta strand</keyword>
<dbReference type="PATRIC" id="fig|1397666.3.peg.1063"/>
<evidence type="ECO:0000256" key="7">
    <source>
        <dbReference type="ARBA" id="ARBA00023065"/>
    </source>
</evidence>
<dbReference type="RefSeq" id="WP_021777162.1">
    <property type="nucleotide sequence ID" value="NZ_AWXE01000004.1"/>
</dbReference>
<sequence>MIDIRNYGKLFTNASLVSLALVWSMPLAAQDQNSNQMLVEEIIVSATKRETTLQDIAVAVSVTTEQTIEQSRIMDMKDLQSVVPSLRVSQLQTSSNTNFIIRGFGNGANNPGIESSVGMFVDGVYRSRSAARIGDFPQIERVEVLRGPQSTLFGKNASAGVISIVTPEPSFESEGYMEVGYGNYDNNTVKAFYSGPLTDTAAFSLGANLNKRDGYTESQIDGVADINDRDRFGLRGQLLLNPSDNTKIRLIADYSELDEICCSILNIQNDGAANVIRLLGGQFSDDQNVYADESFVNFSPVNKVEDYGFSANISHDFEHSNLTWITSYRSNDSSNDYDADFTSLDMIQRQENINIDTWTQEIRLTSTGTNRIDWMIGGYLFKDKVDSVDGLDWGANTRTYINALAGGPTLFGVVEAANGFAPGTFYRQGVAANETYEQDNTSTSLFGTMDFHVSDRLTITGGLNYTRDKKKIVATVNQVDPWFALDLNTANGTDTLANGQIAAAWDDPTNPLYQSFLSTFGIPLNQTNQTLIASGGAGPAAQAGYLQGFFPVVQNGIITKLKSLQFVAPMIDLPNSIEDGKSDDDKLTWNIRATYEAGENVSVYAGVSTGFKSTSWNLSRASAPVFADGAALQAAGLLPAVYELGSSAATSRFFGTRFAGPEEATVYELGLKTRFERGAFNLAIFEQSIEGFQSNLFQGSGFVLANAGEQSTEGFEVDAVWLPVDQLRLTFAATYLDAIYDQFENAPGPNNSVIDLSGEEPAGIPEWSISSSVTYNFELGSAAAFVRADWQYESNVLMVDNILSSTGAEQPFREISTVNASSGLSWENGLSVQLWARNLFNDEHLLSAFPGVLQQGVINGYRNVPRTYGLSLRKSF</sequence>
<evidence type="ECO:0000259" key="14">
    <source>
        <dbReference type="Pfam" id="PF00593"/>
    </source>
</evidence>
<keyword evidence="10 11" id="KW-0998">Cell outer membrane</keyword>
<dbReference type="Proteomes" id="UP000016762">
    <property type="component" value="Unassembled WGS sequence"/>
</dbReference>
<feature type="domain" description="TonB-dependent receptor plug" evidence="15">
    <location>
        <begin position="53"/>
        <end position="161"/>
    </location>
</feature>
<evidence type="ECO:0000256" key="13">
    <source>
        <dbReference type="SAM" id="SignalP"/>
    </source>
</evidence>
<evidence type="ECO:0000256" key="4">
    <source>
        <dbReference type="ARBA" id="ARBA00022496"/>
    </source>
</evidence>
<dbReference type="GO" id="GO:0006826">
    <property type="term" value="P:iron ion transport"/>
    <property type="evidence" value="ECO:0007669"/>
    <property type="project" value="UniProtKB-KW"/>
</dbReference>
<dbReference type="InterPro" id="IPR012910">
    <property type="entry name" value="Plug_dom"/>
</dbReference>
<dbReference type="GO" id="GO:0009279">
    <property type="term" value="C:cell outer membrane"/>
    <property type="evidence" value="ECO:0007669"/>
    <property type="project" value="UniProtKB-SubCell"/>
</dbReference>
<keyword evidence="7" id="KW-0406">Ion transport</keyword>
<gene>
    <name evidence="16" type="ORF">RS24_01176</name>
</gene>
<dbReference type="SUPFAM" id="SSF56935">
    <property type="entry name" value="Porins"/>
    <property type="match status" value="1"/>
</dbReference>
<comment type="caution">
    <text evidence="16">The sequence shown here is derived from an EMBL/GenBank/DDBJ whole genome shotgun (WGS) entry which is preliminary data.</text>
</comment>
<keyword evidence="9 11" id="KW-0472">Membrane</keyword>
<keyword evidence="13" id="KW-0732">Signal</keyword>
<name>U2WRK7_9PROT</name>
<dbReference type="eggNOG" id="COG1629">
    <property type="taxonomic scope" value="Bacteria"/>
</dbReference>
<keyword evidence="6" id="KW-0408">Iron</keyword>
<reference evidence="16 17" key="1">
    <citation type="journal article" date="2014" name="FEMS Microbiol. Ecol.">
        <title>Genomic differentiation among two strains of the PS1 clade isolated from geographically separated marine habitats.</title>
        <authorList>
            <person name="Jimenez-Infante F."/>
            <person name="Ngugi D.K."/>
            <person name="Alam I."/>
            <person name="Rashid M."/>
            <person name="Baalawi W."/>
            <person name="Kamau A.A."/>
            <person name="Bajic V.B."/>
            <person name="Stingl U."/>
        </authorList>
    </citation>
    <scope>NUCLEOTIDE SEQUENCE [LARGE SCALE GENOMIC DNA]</scope>
    <source>
        <strain evidence="16 17">RS24</strain>
    </source>
</reference>
<dbReference type="InterPro" id="IPR036942">
    <property type="entry name" value="Beta-barrel_TonB_sf"/>
</dbReference>
<keyword evidence="2 11" id="KW-0813">Transport</keyword>
<dbReference type="PROSITE" id="PS52016">
    <property type="entry name" value="TONB_DEPENDENT_REC_3"/>
    <property type="match status" value="1"/>
</dbReference>
<evidence type="ECO:0000259" key="15">
    <source>
        <dbReference type="Pfam" id="PF07715"/>
    </source>
</evidence>
<feature type="signal peptide" evidence="13">
    <location>
        <begin position="1"/>
        <end position="29"/>
    </location>
</feature>
<protein>
    <submittedName>
        <fullName evidence="16">Putative cytoplasmic protein</fullName>
    </submittedName>
</protein>
<keyword evidence="5 11" id="KW-0812">Transmembrane</keyword>
<evidence type="ECO:0000313" key="17">
    <source>
        <dbReference type="Proteomes" id="UP000016762"/>
    </source>
</evidence>
<keyword evidence="8 12" id="KW-0798">TonB box</keyword>
<feature type="domain" description="TonB-dependent receptor-like beta-barrel" evidence="14">
    <location>
        <begin position="579"/>
        <end position="839"/>
    </location>
</feature>
<keyword evidence="17" id="KW-1185">Reference proteome</keyword>
<evidence type="ECO:0000256" key="1">
    <source>
        <dbReference type="ARBA" id="ARBA00004571"/>
    </source>
</evidence>
<dbReference type="Pfam" id="PF07715">
    <property type="entry name" value="Plug"/>
    <property type="match status" value="1"/>
</dbReference>
<keyword evidence="4" id="KW-0410">Iron transport</keyword>
<evidence type="ECO:0000256" key="10">
    <source>
        <dbReference type="ARBA" id="ARBA00023237"/>
    </source>
</evidence>
<evidence type="ECO:0000256" key="3">
    <source>
        <dbReference type="ARBA" id="ARBA00022452"/>
    </source>
</evidence>